<evidence type="ECO:0000313" key="2">
    <source>
        <dbReference type="Proteomes" id="UP000649617"/>
    </source>
</evidence>
<feature type="non-terminal residue" evidence="1">
    <location>
        <position position="132"/>
    </location>
</feature>
<dbReference type="AlphaFoldDB" id="A0A812JMT8"/>
<comment type="caution">
    <text evidence="1">The sequence shown here is derived from an EMBL/GenBank/DDBJ whole genome shotgun (WGS) entry which is preliminary data.</text>
</comment>
<dbReference type="OrthoDB" id="410403at2759"/>
<accession>A0A812JMT8</accession>
<gene>
    <name evidence="1" type="ORF">SPIL2461_LOCUS2014</name>
</gene>
<dbReference type="Proteomes" id="UP000649617">
    <property type="component" value="Unassembled WGS sequence"/>
</dbReference>
<sequence>MTAGNSIVMESLLDLDWHLCQHSSKDMQADDVRMFFIWQLEHGSAGWSSRPPMRQIEAYTRCASQRDWNGKSIARADSIPLHGENRYTGDPHRLLPEGPGVCAAHMEFGGRLVCIANPVLLFDIVSICLCVA</sequence>
<organism evidence="1 2">
    <name type="scientific">Symbiodinium pilosum</name>
    <name type="common">Dinoflagellate</name>
    <dbReference type="NCBI Taxonomy" id="2952"/>
    <lineage>
        <taxon>Eukaryota</taxon>
        <taxon>Sar</taxon>
        <taxon>Alveolata</taxon>
        <taxon>Dinophyceae</taxon>
        <taxon>Suessiales</taxon>
        <taxon>Symbiodiniaceae</taxon>
        <taxon>Symbiodinium</taxon>
    </lineage>
</organism>
<reference evidence="1" key="1">
    <citation type="submission" date="2021-02" db="EMBL/GenBank/DDBJ databases">
        <authorList>
            <person name="Dougan E. K."/>
            <person name="Rhodes N."/>
            <person name="Thang M."/>
            <person name="Chan C."/>
        </authorList>
    </citation>
    <scope>NUCLEOTIDE SEQUENCE</scope>
</reference>
<keyword evidence="2" id="KW-1185">Reference proteome</keyword>
<protein>
    <submittedName>
        <fullName evidence="1">Uncharacterized protein</fullName>
    </submittedName>
</protein>
<dbReference type="EMBL" id="CAJNIZ010002136">
    <property type="protein sequence ID" value="CAE7206681.1"/>
    <property type="molecule type" value="Genomic_DNA"/>
</dbReference>
<evidence type="ECO:0000313" key="1">
    <source>
        <dbReference type="EMBL" id="CAE7206681.1"/>
    </source>
</evidence>
<name>A0A812JMT8_SYMPI</name>
<proteinExistence type="predicted"/>